<dbReference type="GO" id="GO:1990075">
    <property type="term" value="C:periciliary membrane compartment"/>
    <property type="evidence" value="ECO:0007669"/>
    <property type="project" value="TreeGrafter"/>
</dbReference>
<dbReference type="GO" id="GO:0005096">
    <property type="term" value="F:GTPase activator activity"/>
    <property type="evidence" value="ECO:0007669"/>
    <property type="project" value="InterPro"/>
</dbReference>
<reference evidence="4" key="2">
    <citation type="submission" date="2016-04" db="UniProtKB">
        <authorList>
            <consortium name="WormBaseParasite"/>
        </authorList>
    </citation>
    <scope>IDENTIFICATION</scope>
</reference>
<dbReference type="InterPro" id="IPR016098">
    <property type="entry name" value="CAP/MinC_C"/>
</dbReference>
<dbReference type="GO" id="GO:0006892">
    <property type="term" value="P:post-Golgi vesicle-mediated transport"/>
    <property type="evidence" value="ECO:0007669"/>
    <property type="project" value="TreeGrafter"/>
</dbReference>
<dbReference type="Pfam" id="PF07986">
    <property type="entry name" value="TBCC"/>
    <property type="match status" value="1"/>
</dbReference>
<dbReference type="InterPro" id="IPR039093">
    <property type="entry name" value="XRP2"/>
</dbReference>
<dbReference type="InterPro" id="IPR006599">
    <property type="entry name" value="CARP_motif"/>
</dbReference>
<accession>A0A158P962</accession>
<dbReference type="WBParaSite" id="ACAC_0000789101-mRNA-1">
    <property type="protein sequence ID" value="ACAC_0000789101-mRNA-1"/>
    <property type="gene ID" value="ACAC_0000789101"/>
</dbReference>
<dbReference type="Gene3D" id="2.160.20.70">
    <property type="match status" value="1"/>
</dbReference>
<evidence type="ECO:0000313" key="4">
    <source>
        <dbReference type="WBParaSite" id="ACAC_0000789101-mRNA-1"/>
    </source>
</evidence>
<dbReference type="InterPro" id="IPR012945">
    <property type="entry name" value="Tubulin-bd_cofactor_C_dom"/>
</dbReference>
<organism evidence="3 4">
    <name type="scientific">Angiostrongylus cantonensis</name>
    <name type="common">Rat lungworm</name>
    <dbReference type="NCBI Taxonomy" id="6313"/>
    <lineage>
        <taxon>Eukaryota</taxon>
        <taxon>Metazoa</taxon>
        <taxon>Ecdysozoa</taxon>
        <taxon>Nematoda</taxon>
        <taxon>Chromadorea</taxon>
        <taxon>Rhabditida</taxon>
        <taxon>Rhabditina</taxon>
        <taxon>Rhabditomorpha</taxon>
        <taxon>Strongyloidea</taxon>
        <taxon>Metastrongylidae</taxon>
        <taxon>Angiostrongylus</taxon>
    </lineage>
</organism>
<protein>
    <submittedName>
        <fullName evidence="4">CARP domain-containing protein</fullName>
    </submittedName>
</protein>
<dbReference type="SMART" id="SM00673">
    <property type="entry name" value="CARP"/>
    <property type="match status" value="1"/>
</dbReference>
<sequence length="175" mass="19619">MPWLCCHVNPKTKREDCYKVRLCRVSHYMVDALAAAAQVADQHDELPPADDGQKQNMFSWERRAQMDIEKFRIHDVDGDTVVRRGVAGQPMIIETCKDTNIIVLDHTSTITVDDCTGCLIVLGPCAGSFSYIHRPQWYSSISRVPSAVASGFLLYEYRGTLNASMLLPILEISSL</sequence>
<reference evidence="3" key="1">
    <citation type="submission" date="2012-09" db="EMBL/GenBank/DDBJ databases">
        <authorList>
            <person name="Martin A.A."/>
        </authorList>
    </citation>
    <scope>NUCLEOTIDE SEQUENCE</scope>
</reference>
<name>A0A158P962_ANGCA</name>
<keyword evidence="1" id="KW-0547">Nucleotide-binding</keyword>
<dbReference type="GO" id="GO:0005929">
    <property type="term" value="C:cilium"/>
    <property type="evidence" value="ECO:0007669"/>
    <property type="project" value="TreeGrafter"/>
</dbReference>
<proteinExistence type="predicted"/>
<dbReference type="PANTHER" id="PTHR15440">
    <property type="entry name" value="XRP2 PROTEIN"/>
    <property type="match status" value="1"/>
</dbReference>
<dbReference type="AlphaFoldDB" id="A0A158P962"/>
<evidence type="ECO:0000256" key="1">
    <source>
        <dbReference type="ARBA" id="ARBA00022741"/>
    </source>
</evidence>
<evidence type="ECO:0000313" key="3">
    <source>
        <dbReference type="Proteomes" id="UP000035642"/>
    </source>
</evidence>
<dbReference type="PANTHER" id="PTHR15440:SF0">
    <property type="entry name" value="PROTEIN XRP2"/>
    <property type="match status" value="1"/>
</dbReference>
<dbReference type="STRING" id="6313.A0A158P962"/>
<keyword evidence="3" id="KW-1185">Reference proteome</keyword>
<dbReference type="GO" id="GO:0000166">
    <property type="term" value="F:nucleotide binding"/>
    <property type="evidence" value="ECO:0007669"/>
    <property type="project" value="UniProtKB-KW"/>
</dbReference>
<feature type="domain" description="CARP motif" evidence="2">
    <location>
        <begin position="96"/>
        <end position="133"/>
    </location>
</feature>
<evidence type="ECO:0000259" key="2">
    <source>
        <dbReference type="SMART" id="SM00673"/>
    </source>
</evidence>
<dbReference type="Proteomes" id="UP000035642">
    <property type="component" value="Unassembled WGS sequence"/>
</dbReference>